<dbReference type="EMBL" id="JGYG01000006">
    <property type="protein sequence ID" value="KFI29287.1"/>
    <property type="molecule type" value="Genomic_DNA"/>
</dbReference>
<dbReference type="PANTHER" id="PTHR43685:SF3">
    <property type="entry name" value="SLR2126 PROTEIN"/>
    <property type="match status" value="1"/>
</dbReference>
<dbReference type="OrthoDB" id="6653642at2"/>
<proteinExistence type="predicted"/>
<keyword evidence="3" id="KW-1185">Reference proteome</keyword>
<organism evidence="2 3">
    <name type="scientific">Haematobacter massiliensis</name>
    <dbReference type="NCBI Taxonomy" id="195105"/>
    <lineage>
        <taxon>Bacteria</taxon>
        <taxon>Pseudomonadati</taxon>
        <taxon>Pseudomonadota</taxon>
        <taxon>Alphaproteobacteria</taxon>
        <taxon>Rhodobacterales</taxon>
        <taxon>Paracoccaceae</taxon>
        <taxon>Haematobacter</taxon>
    </lineage>
</organism>
<dbReference type="PANTHER" id="PTHR43685">
    <property type="entry name" value="GLYCOSYLTRANSFERASE"/>
    <property type="match status" value="1"/>
</dbReference>
<dbReference type="CDD" id="cd00761">
    <property type="entry name" value="Glyco_tranf_GTA_type"/>
    <property type="match status" value="1"/>
</dbReference>
<dbReference type="AlphaFoldDB" id="A0A086Y4T7"/>
<reference evidence="2 3" key="1">
    <citation type="submission" date="2014-03" db="EMBL/GenBank/DDBJ databases">
        <title>Genome of Haematobacter massiliensis CCUG 47968.</title>
        <authorList>
            <person name="Wang D."/>
            <person name="Wang G."/>
        </authorList>
    </citation>
    <scope>NUCLEOTIDE SEQUENCE [LARGE SCALE GENOMIC DNA]</scope>
    <source>
        <strain evidence="2 3">CCUG 47968</strain>
    </source>
</reference>
<evidence type="ECO:0000259" key="1">
    <source>
        <dbReference type="Pfam" id="PF00535"/>
    </source>
</evidence>
<dbReference type="Pfam" id="PF00535">
    <property type="entry name" value="Glycos_transf_2"/>
    <property type="match status" value="1"/>
</dbReference>
<protein>
    <submittedName>
        <fullName evidence="2">Glycosyl transferase</fullName>
    </submittedName>
</protein>
<dbReference type="SUPFAM" id="SSF53448">
    <property type="entry name" value="Nucleotide-diphospho-sugar transferases"/>
    <property type="match status" value="1"/>
</dbReference>
<dbReference type="InterPro" id="IPR050834">
    <property type="entry name" value="Glycosyltransf_2"/>
</dbReference>
<accession>A0A086Y4T7</accession>
<dbReference type="eggNOG" id="COG1216">
    <property type="taxonomic scope" value="Bacteria"/>
</dbReference>
<sequence length="313" mass="34772">MEQPEISVVIPTYNRKDALERCLNALRKQILHNATFEVLVIDDGSAEDVQSLVKECADGRITCIRQEQSGANAARNRGLAEARAPVILFLNDDTIAEPDLLARHLALHASYPEQEVAVLGRMTIHPDFAANPLSPLHHDASFAPLAGQEEVGWTAFFTCNLSVKSAFLARHGQFDERLRWHEDIELGQRLVPHGLRLLYAPEALGYHWHSLDEAQFLRIAEREGTALALWWKKAPDLAPVLGALGMVGPEALPPALRHRLGDAAFATFGDTAALRLAEQVSPVAPGLSRAIWRKVFQFRKRRAIREELSRVAS</sequence>
<evidence type="ECO:0000313" key="2">
    <source>
        <dbReference type="EMBL" id="KFI29287.1"/>
    </source>
</evidence>
<dbReference type="InterPro" id="IPR001173">
    <property type="entry name" value="Glyco_trans_2-like"/>
</dbReference>
<evidence type="ECO:0000313" key="3">
    <source>
        <dbReference type="Proteomes" id="UP000028826"/>
    </source>
</evidence>
<dbReference type="InterPro" id="IPR029044">
    <property type="entry name" value="Nucleotide-diphossugar_trans"/>
</dbReference>
<dbReference type="Gene3D" id="3.90.550.10">
    <property type="entry name" value="Spore Coat Polysaccharide Biosynthesis Protein SpsA, Chain A"/>
    <property type="match status" value="1"/>
</dbReference>
<name>A0A086Y4T7_9RHOB</name>
<gene>
    <name evidence="2" type="ORF">CN97_16595</name>
</gene>
<dbReference type="Proteomes" id="UP000028826">
    <property type="component" value="Unassembled WGS sequence"/>
</dbReference>
<dbReference type="GO" id="GO:0016740">
    <property type="term" value="F:transferase activity"/>
    <property type="evidence" value="ECO:0007669"/>
    <property type="project" value="UniProtKB-KW"/>
</dbReference>
<feature type="domain" description="Glycosyltransferase 2-like" evidence="1">
    <location>
        <begin position="7"/>
        <end position="130"/>
    </location>
</feature>
<dbReference type="STRING" id="195105.CN97_16595"/>
<keyword evidence="2" id="KW-0808">Transferase</keyword>
<comment type="caution">
    <text evidence="2">The sequence shown here is derived from an EMBL/GenBank/DDBJ whole genome shotgun (WGS) entry which is preliminary data.</text>
</comment>
<dbReference type="RefSeq" id="WP_035710806.1">
    <property type="nucleotide sequence ID" value="NZ_CAMIFG010000017.1"/>
</dbReference>